<dbReference type="Proteomes" id="UP001187192">
    <property type="component" value="Unassembled WGS sequence"/>
</dbReference>
<dbReference type="EMBL" id="BTGU01000012">
    <property type="protein sequence ID" value="GMN41410.1"/>
    <property type="molecule type" value="Genomic_DNA"/>
</dbReference>
<comment type="caution">
    <text evidence="1">The sequence shown here is derived from an EMBL/GenBank/DDBJ whole genome shotgun (WGS) entry which is preliminary data.</text>
</comment>
<accession>A0AA88D271</accession>
<dbReference type="AlphaFoldDB" id="A0AA88D271"/>
<sequence length="162" mass="17843">MAEKSFELFQVPQTQKITTFQTNIIPTLPSTTPLPVIIPNDAVSSNSDSNSDSNPPLYQLFSENRQQREYGAVSLPDDKLIQSSVPLGPFTGYASILKRSTFLKPAQQLLEDFCGSGFRVSEDPATAALSLSSGDKYRVGFPFKDSRLVFLLEEVITFCLLA</sequence>
<evidence type="ECO:0000313" key="2">
    <source>
        <dbReference type="Proteomes" id="UP001187192"/>
    </source>
</evidence>
<protein>
    <submittedName>
        <fullName evidence="1">Uncharacterized protein</fullName>
    </submittedName>
</protein>
<gene>
    <name evidence="1" type="ORF">TIFTF001_010637</name>
</gene>
<keyword evidence="2" id="KW-1185">Reference proteome</keyword>
<reference evidence="1" key="1">
    <citation type="submission" date="2023-07" db="EMBL/GenBank/DDBJ databases">
        <title>draft genome sequence of fig (Ficus carica).</title>
        <authorList>
            <person name="Takahashi T."/>
            <person name="Nishimura K."/>
        </authorList>
    </citation>
    <scope>NUCLEOTIDE SEQUENCE</scope>
</reference>
<evidence type="ECO:0000313" key="1">
    <source>
        <dbReference type="EMBL" id="GMN41410.1"/>
    </source>
</evidence>
<name>A0AA88D271_FICCA</name>
<organism evidence="1 2">
    <name type="scientific">Ficus carica</name>
    <name type="common">Common fig</name>
    <dbReference type="NCBI Taxonomy" id="3494"/>
    <lineage>
        <taxon>Eukaryota</taxon>
        <taxon>Viridiplantae</taxon>
        <taxon>Streptophyta</taxon>
        <taxon>Embryophyta</taxon>
        <taxon>Tracheophyta</taxon>
        <taxon>Spermatophyta</taxon>
        <taxon>Magnoliopsida</taxon>
        <taxon>eudicotyledons</taxon>
        <taxon>Gunneridae</taxon>
        <taxon>Pentapetalae</taxon>
        <taxon>rosids</taxon>
        <taxon>fabids</taxon>
        <taxon>Rosales</taxon>
        <taxon>Moraceae</taxon>
        <taxon>Ficeae</taxon>
        <taxon>Ficus</taxon>
    </lineage>
</organism>
<proteinExistence type="predicted"/>